<proteinExistence type="predicted"/>
<keyword evidence="4" id="KW-0472">Membrane</keyword>
<evidence type="ECO:0000256" key="2">
    <source>
        <dbReference type="ARBA" id="ARBA00022679"/>
    </source>
</evidence>
<feature type="transmembrane region" description="Helical" evidence="4">
    <location>
        <begin position="100"/>
        <end position="121"/>
    </location>
</feature>
<evidence type="ECO:0000313" key="7">
    <source>
        <dbReference type="Proteomes" id="UP000321901"/>
    </source>
</evidence>
<name>A0A511Z6Q2_9BACL</name>
<dbReference type="SUPFAM" id="SSF55890">
    <property type="entry name" value="Sporulation response regulatory protein Spo0B"/>
    <property type="match status" value="1"/>
</dbReference>
<dbReference type="Pfam" id="PF14501">
    <property type="entry name" value="HATPase_c_5"/>
    <property type="match status" value="1"/>
</dbReference>
<feature type="domain" description="Sensor histidine kinase NatK-like C-terminal" evidence="5">
    <location>
        <begin position="242"/>
        <end position="343"/>
    </location>
</feature>
<dbReference type="Gene3D" id="3.30.565.10">
    <property type="entry name" value="Histidine kinase-like ATPase, C-terminal domain"/>
    <property type="match status" value="1"/>
</dbReference>
<dbReference type="PANTHER" id="PTHR40448:SF1">
    <property type="entry name" value="TWO-COMPONENT SENSOR HISTIDINE KINASE"/>
    <property type="match status" value="1"/>
</dbReference>
<dbReference type="Proteomes" id="UP000321901">
    <property type="component" value="Unassembled WGS sequence"/>
</dbReference>
<keyword evidence="4" id="KW-1133">Transmembrane helix</keyword>
<reference evidence="6 7" key="1">
    <citation type="submission" date="2019-07" db="EMBL/GenBank/DDBJ databases">
        <title>Whole genome shotgun sequence of Sporosarcina luteola NBRC 105378.</title>
        <authorList>
            <person name="Hosoyama A."/>
            <person name="Uohara A."/>
            <person name="Ohji S."/>
            <person name="Ichikawa N."/>
        </authorList>
    </citation>
    <scope>NUCLEOTIDE SEQUENCE [LARGE SCALE GENOMIC DNA]</scope>
    <source>
        <strain evidence="6 7">NBRC 105378</strain>
    </source>
</reference>
<dbReference type="PANTHER" id="PTHR40448">
    <property type="entry name" value="TWO-COMPONENT SENSOR HISTIDINE KINASE"/>
    <property type="match status" value="1"/>
</dbReference>
<evidence type="ECO:0000259" key="5">
    <source>
        <dbReference type="Pfam" id="PF14501"/>
    </source>
</evidence>
<evidence type="ECO:0000256" key="3">
    <source>
        <dbReference type="ARBA" id="ARBA00022777"/>
    </source>
</evidence>
<dbReference type="InterPro" id="IPR032834">
    <property type="entry name" value="NatK-like_C"/>
</dbReference>
<keyword evidence="2" id="KW-0808">Transferase</keyword>
<dbReference type="InterPro" id="IPR036890">
    <property type="entry name" value="HATPase_C_sf"/>
</dbReference>
<keyword evidence="1" id="KW-0597">Phosphoprotein</keyword>
<comment type="caution">
    <text evidence="6">The sequence shown here is derived from an EMBL/GenBank/DDBJ whole genome shotgun (WGS) entry which is preliminary data.</text>
</comment>
<evidence type="ECO:0000256" key="1">
    <source>
        <dbReference type="ARBA" id="ARBA00022553"/>
    </source>
</evidence>
<gene>
    <name evidence="6" type="ORF">SLU01_14450</name>
</gene>
<dbReference type="EMBL" id="BJYL01000017">
    <property type="protein sequence ID" value="GEN83133.1"/>
    <property type="molecule type" value="Genomic_DNA"/>
</dbReference>
<keyword evidence="3 6" id="KW-0418">Kinase</keyword>
<keyword evidence="4" id="KW-0812">Transmembrane</keyword>
<keyword evidence="7" id="KW-1185">Reference proteome</keyword>
<protein>
    <submittedName>
        <fullName evidence="6">Histidine kinase</fullName>
    </submittedName>
</protein>
<dbReference type="GO" id="GO:0042802">
    <property type="term" value="F:identical protein binding"/>
    <property type="evidence" value="ECO:0007669"/>
    <property type="project" value="TreeGrafter"/>
</dbReference>
<evidence type="ECO:0000313" key="6">
    <source>
        <dbReference type="EMBL" id="GEN83133.1"/>
    </source>
</evidence>
<evidence type="ECO:0000256" key="4">
    <source>
        <dbReference type="SAM" id="Phobius"/>
    </source>
</evidence>
<organism evidence="6 7">
    <name type="scientific">Sporosarcina luteola</name>
    <dbReference type="NCBI Taxonomy" id="582850"/>
    <lineage>
        <taxon>Bacteria</taxon>
        <taxon>Bacillati</taxon>
        <taxon>Bacillota</taxon>
        <taxon>Bacilli</taxon>
        <taxon>Bacillales</taxon>
        <taxon>Caryophanaceae</taxon>
        <taxon>Sporosarcina</taxon>
    </lineage>
</organism>
<dbReference type="GO" id="GO:0000155">
    <property type="term" value="F:phosphorelay sensor kinase activity"/>
    <property type="evidence" value="ECO:0007669"/>
    <property type="project" value="InterPro"/>
</dbReference>
<feature type="transmembrane region" description="Helical" evidence="4">
    <location>
        <begin position="67"/>
        <end position="88"/>
    </location>
</feature>
<dbReference type="AlphaFoldDB" id="A0A511Z6Q2"/>
<sequence length="354" mass="40666">MLVHLVTIHIISILAEYTALLFVEALNLSVFIHGSLIIIQVVFVVILYKRLLLYYKKDIRFSIQSRIVLTVIVCITFVVFYAMVFVPFGNKELEVSVATLLLLFFYFFIMVGLVSILLHTIGKENRAHEKMVEQQQFAMYMQALEQVNRDMQTFRHDYANILLSLRGYIELEDMEGLRNYFQEEIVKVEQRTLFKNQVFSQLDRLQLVEIKGIIATKILLADELGIPFNVEVPETIEVISINKIHLSRILGILIDNAIEASASMEQPCINLAFLTVSKKSVIVIENRFAGDIEFDRLFEDGYSTKGNDRGKGLPAVRSILSSYPSIIFNSRTEDQWMIHEIVIEGANEHASHHM</sequence>
<dbReference type="InterPro" id="IPR016120">
    <property type="entry name" value="Sig_transdc_His_kin_SpoOB"/>
</dbReference>
<dbReference type="SUPFAM" id="SSF55874">
    <property type="entry name" value="ATPase domain of HSP90 chaperone/DNA topoisomerase II/histidine kinase"/>
    <property type="match status" value="1"/>
</dbReference>
<accession>A0A511Z6Q2</accession>
<feature type="transmembrane region" description="Helical" evidence="4">
    <location>
        <begin position="25"/>
        <end position="47"/>
    </location>
</feature>